<reference evidence="7" key="1">
    <citation type="submission" date="2021-02" db="EMBL/GenBank/DDBJ databases">
        <authorList>
            <person name="Nowell W R."/>
        </authorList>
    </citation>
    <scope>NUCLEOTIDE SEQUENCE</scope>
</reference>
<dbReference type="Pfam" id="PF01129">
    <property type="entry name" value="ART"/>
    <property type="match status" value="1"/>
</dbReference>
<comment type="similarity">
    <text evidence="1 6">Belongs to the Arg-specific ADP-ribosyltransferase family.</text>
</comment>
<organism evidence="7 9">
    <name type="scientific">Rotaria sordida</name>
    <dbReference type="NCBI Taxonomy" id="392033"/>
    <lineage>
        <taxon>Eukaryota</taxon>
        <taxon>Metazoa</taxon>
        <taxon>Spiralia</taxon>
        <taxon>Gnathifera</taxon>
        <taxon>Rotifera</taxon>
        <taxon>Eurotatoria</taxon>
        <taxon>Bdelloidea</taxon>
        <taxon>Philodinida</taxon>
        <taxon>Philodinidae</taxon>
        <taxon>Rotaria</taxon>
    </lineage>
</organism>
<dbReference type="GO" id="GO:0016779">
    <property type="term" value="F:nucleotidyltransferase activity"/>
    <property type="evidence" value="ECO:0007669"/>
    <property type="project" value="UniProtKB-KW"/>
</dbReference>
<dbReference type="EC" id="2.4.2.31" evidence="6"/>
<keyword evidence="4" id="KW-0548">Nucleotidyltransferase</keyword>
<name>A0A814Y2I7_9BILA</name>
<comment type="catalytic activity">
    <reaction evidence="5 6">
        <text>L-arginyl-[protein] + NAD(+) = N(omega)-(ADP-D-ribosyl)-L-arginyl-[protein] + nicotinamide + H(+)</text>
        <dbReference type="Rhea" id="RHEA:19149"/>
        <dbReference type="Rhea" id="RHEA-COMP:10532"/>
        <dbReference type="Rhea" id="RHEA-COMP:15087"/>
        <dbReference type="ChEBI" id="CHEBI:15378"/>
        <dbReference type="ChEBI" id="CHEBI:17154"/>
        <dbReference type="ChEBI" id="CHEBI:29965"/>
        <dbReference type="ChEBI" id="CHEBI:57540"/>
        <dbReference type="ChEBI" id="CHEBI:142554"/>
        <dbReference type="EC" id="2.4.2.31"/>
    </reaction>
</comment>
<protein>
    <recommendedName>
        <fullName evidence="6">NAD(P)(+)--arginine ADP-ribosyltransferase</fullName>
        <ecNumber evidence="6">2.4.2.31</ecNumber>
    </recommendedName>
    <alternativeName>
        <fullName evidence="6">Mono(ADP-ribosyl)transferase</fullName>
    </alternativeName>
</protein>
<evidence type="ECO:0000256" key="2">
    <source>
        <dbReference type="ARBA" id="ARBA00022676"/>
    </source>
</evidence>
<gene>
    <name evidence="8" type="ORF">JXQ802_LOCUS40580</name>
    <name evidence="7" type="ORF">PYM288_LOCUS25995</name>
</gene>
<evidence type="ECO:0000256" key="1">
    <source>
        <dbReference type="ARBA" id="ARBA00009558"/>
    </source>
</evidence>
<evidence type="ECO:0000313" key="7">
    <source>
        <dbReference type="EMBL" id="CAF1223438.1"/>
    </source>
</evidence>
<keyword evidence="6" id="KW-0521">NADP</keyword>
<comment type="caution">
    <text evidence="7">The sequence shown here is derived from an EMBL/GenBank/DDBJ whole genome shotgun (WGS) entry which is preliminary data.</text>
</comment>
<evidence type="ECO:0000256" key="5">
    <source>
        <dbReference type="ARBA" id="ARBA00047597"/>
    </source>
</evidence>
<keyword evidence="10" id="KW-1185">Reference proteome</keyword>
<proteinExistence type="inferred from homology"/>
<dbReference type="SUPFAM" id="SSF56399">
    <property type="entry name" value="ADP-ribosylation"/>
    <property type="match status" value="1"/>
</dbReference>
<dbReference type="PROSITE" id="PS51996">
    <property type="entry name" value="TR_MART"/>
    <property type="match status" value="1"/>
</dbReference>
<dbReference type="GO" id="GO:0106274">
    <property type="term" value="F:NAD+-protein-arginine ADP-ribosyltransferase activity"/>
    <property type="evidence" value="ECO:0007669"/>
    <property type="project" value="UniProtKB-EC"/>
</dbReference>
<evidence type="ECO:0000313" key="10">
    <source>
        <dbReference type="Proteomes" id="UP000663870"/>
    </source>
</evidence>
<evidence type="ECO:0000256" key="3">
    <source>
        <dbReference type="ARBA" id="ARBA00022679"/>
    </source>
</evidence>
<dbReference type="Gene3D" id="3.90.176.10">
    <property type="entry name" value="Toxin ADP-ribosyltransferase, Chain A, domain 1"/>
    <property type="match status" value="1"/>
</dbReference>
<dbReference type="Proteomes" id="UP000663870">
    <property type="component" value="Unassembled WGS sequence"/>
</dbReference>
<sequence length="799" mass="93476">MASFEPIVVIFGSSKSIAAVNLRLPVSILFAFDATSLEELVRVTPQIPDTCLSRFFVILLDPIDDNLLARLKENHRVKGIYKRESMDSTSPKQMNQMTNSFKQVTLDLSNDIVRFLTSEGEKQIKLEQMSLVKIYYQQARVLQQWVMSFFKAEPCHILLISLNSSQENLDSAQQRLQKVCTKVGYTSAVIRQLNDYIPSSDRHSSLMPYAELLFKNEDPRCISRFIKKLSPIRFYVYGNLLQMPSEWSKLMITTEINIMDDEDDWCAFLENEYVEDEIKWNFSFIFGRDWKVSRVSPLNFTHLDENLRFNSALRRAHATFAPRQVEVTAEIFDWYANCIKQGYLREEPKLTRQQKAIKNNVHSEKPDLETMRRHPCRNLSSFDYHRFHSPKPKLFSFIWLDEMLHDAETEFHRIIEPFQWQFFDNISTCVSFIEMQLREQRYIFLITSGSLGKQLFYLGLCLTNQIFATYIYCAQLDPNSNWSRDYSQIRGVFNDSTMLAKQIKHDYQQLQSSLETFNSKWHTTTNISSEIKIVQNTEDANSLLPLPITVYSSEQPHLFMAHQRTIDSLLCMPHTLESKAEMVAEFRRMYNDNQEILAQIDNFENTYHSNAAVQWYTRDSFIWRAINQALRSSDADAMFKLRYILTDLYLHLKESYQQSHRSFWDSKSETFYRGQLMSSEEFETFKSLRGCIISINTFLSTTASMQIALMYAGKCHENSNLVSVIFNIETNSQTLARPCANISHYSLFQDEEETLFAMGSFFRIGNIRQLLDADNVWVIYLTTISDNDYRFNISHLTTA</sequence>
<evidence type="ECO:0000313" key="8">
    <source>
        <dbReference type="EMBL" id="CAF1503754.1"/>
    </source>
</evidence>
<keyword evidence="2 6" id="KW-0328">Glycosyltransferase</keyword>
<dbReference type="EMBL" id="CAJNOL010002473">
    <property type="protein sequence ID" value="CAF1503754.1"/>
    <property type="molecule type" value="Genomic_DNA"/>
</dbReference>
<evidence type="ECO:0000313" key="9">
    <source>
        <dbReference type="Proteomes" id="UP000663854"/>
    </source>
</evidence>
<dbReference type="Proteomes" id="UP000663854">
    <property type="component" value="Unassembled WGS sequence"/>
</dbReference>
<evidence type="ECO:0000256" key="4">
    <source>
        <dbReference type="ARBA" id="ARBA00022695"/>
    </source>
</evidence>
<dbReference type="InterPro" id="IPR000768">
    <property type="entry name" value="ART"/>
</dbReference>
<evidence type="ECO:0000256" key="6">
    <source>
        <dbReference type="RuleBase" id="RU361228"/>
    </source>
</evidence>
<dbReference type="AlphaFoldDB" id="A0A814Y2I7"/>
<accession>A0A814Y2I7</accession>
<dbReference type="EMBL" id="CAJNOH010001494">
    <property type="protein sequence ID" value="CAF1223438.1"/>
    <property type="molecule type" value="Genomic_DNA"/>
</dbReference>
<keyword evidence="3 6" id="KW-0808">Transferase</keyword>
<keyword evidence="6" id="KW-0520">NAD</keyword>